<feature type="region of interest" description="Disordered" evidence="1">
    <location>
        <begin position="305"/>
        <end position="326"/>
    </location>
</feature>
<evidence type="ECO:0000313" key="3">
    <source>
        <dbReference type="Proteomes" id="UP000001876"/>
    </source>
</evidence>
<protein>
    <submittedName>
        <fullName evidence="2">Predicted protein</fullName>
    </submittedName>
</protein>
<accession>C1N6D5</accession>
<dbReference type="AlphaFoldDB" id="C1N6D5"/>
<sequence length="470" mass="51277">MALVLLRERSLGDDSAWAPYIAQLPAGYDLLGCWTDDQLEELQCERLQDAARAQRAENNAAFDAVRMNVSAYDSDYDLGLGALTKEDVVWGLNTVRSRSYRAKYPSSCGVLPPLSNLEGKTLDAAALLTKSARQRSGEKSESANKESVFMLPFLDALNHRDNKGSGGATKLVFMSPLEDDAAERGAKGTFELRSPAAVEKDAEAVVCYGDKNNEELLLRYGFCVENGVHDEITLPGCMDELEWVMPGSARESDLKAERLDEAVKRARLNDEGKASVNLLWALRVLLASDATYEAAGGAKGLMRASLPGEDGGEAADAAEDGERPGEVDATEAQLAAEASLALACEQELAKMGGRDALAEDEINYEAASKVSAQIEIECAEDAEACGTPEEAEYLRRVLDFLSRRFSPPIPRWFQSRHASTPFNSASDAFQLHPDVALNDGTTLRRLLIALRFRVTRKRVLAMALDRYTPK</sequence>
<keyword evidence="3" id="KW-1185">Reference proteome</keyword>
<dbReference type="RefSeq" id="XP_003063514.1">
    <property type="nucleotide sequence ID" value="XM_003063468.1"/>
</dbReference>
<evidence type="ECO:0000313" key="2">
    <source>
        <dbReference type="EMBL" id="EEH52650.1"/>
    </source>
</evidence>
<reference evidence="2 3" key="1">
    <citation type="journal article" date="2009" name="Science">
        <title>Green evolution and dynamic adaptations revealed by genomes of the marine picoeukaryotes Micromonas.</title>
        <authorList>
            <person name="Worden A.Z."/>
            <person name="Lee J.H."/>
            <person name="Mock T."/>
            <person name="Rouze P."/>
            <person name="Simmons M.P."/>
            <person name="Aerts A.L."/>
            <person name="Allen A.E."/>
            <person name="Cuvelier M.L."/>
            <person name="Derelle E."/>
            <person name="Everett M.V."/>
            <person name="Foulon E."/>
            <person name="Grimwood J."/>
            <person name="Gundlach H."/>
            <person name="Henrissat B."/>
            <person name="Napoli C."/>
            <person name="McDonald S.M."/>
            <person name="Parker M.S."/>
            <person name="Rombauts S."/>
            <person name="Salamov A."/>
            <person name="Von Dassow P."/>
            <person name="Badger J.H."/>
            <person name="Coutinho P.M."/>
            <person name="Demir E."/>
            <person name="Dubchak I."/>
            <person name="Gentemann C."/>
            <person name="Eikrem W."/>
            <person name="Gready J.E."/>
            <person name="John U."/>
            <person name="Lanier W."/>
            <person name="Lindquist E.A."/>
            <person name="Lucas S."/>
            <person name="Mayer K.F."/>
            <person name="Moreau H."/>
            <person name="Not F."/>
            <person name="Otillar R."/>
            <person name="Panaud O."/>
            <person name="Pangilinan J."/>
            <person name="Paulsen I."/>
            <person name="Piegu B."/>
            <person name="Poliakov A."/>
            <person name="Robbens S."/>
            <person name="Schmutz J."/>
            <person name="Toulza E."/>
            <person name="Wyss T."/>
            <person name="Zelensky A."/>
            <person name="Zhou K."/>
            <person name="Armbrust E.V."/>
            <person name="Bhattacharya D."/>
            <person name="Goodenough U.W."/>
            <person name="Van de Peer Y."/>
            <person name="Grigoriev I.V."/>
        </authorList>
    </citation>
    <scope>NUCLEOTIDE SEQUENCE [LARGE SCALE GENOMIC DNA]</scope>
    <source>
        <strain evidence="2 3">CCMP1545</strain>
    </source>
</reference>
<dbReference type="SUPFAM" id="SSF82199">
    <property type="entry name" value="SET domain"/>
    <property type="match status" value="1"/>
</dbReference>
<dbReference type="EMBL" id="GG663748">
    <property type="protein sequence ID" value="EEH52650.1"/>
    <property type="molecule type" value="Genomic_DNA"/>
</dbReference>
<evidence type="ECO:0000256" key="1">
    <source>
        <dbReference type="SAM" id="MobiDB-lite"/>
    </source>
</evidence>
<dbReference type="InterPro" id="IPR046341">
    <property type="entry name" value="SET_dom_sf"/>
</dbReference>
<gene>
    <name evidence="2" type="ORF">MICPUCDRAFT_53247</name>
</gene>
<dbReference type="OrthoDB" id="341421at2759"/>
<dbReference type="PANTHER" id="PTHR13271:SF137">
    <property type="entry name" value="SET DOMAIN-CONTAINING PROTEIN"/>
    <property type="match status" value="1"/>
</dbReference>
<organism evidence="3">
    <name type="scientific">Micromonas pusilla (strain CCMP1545)</name>
    <name type="common">Picoplanktonic green alga</name>
    <dbReference type="NCBI Taxonomy" id="564608"/>
    <lineage>
        <taxon>Eukaryota</taxon>
        <taxon>Viridiplantae</taxon>
        <taxon>Chlorophyta</taxon>
        <taxon>Mamiellophyceae</taxon>
        <taxon>Mamiellales</taxon>
        <taxon>Mamiellaceae</taxon>
        <taxon>Micromonas</taxon>
    </lineage>
</organism>
<dbReference type="KEGG" id="mpp:MICPUCDRAFT_53247"/>
<dbReference type="PANTHER" id="PTHR13271">
    <property type="entry name" value="UNCHARACTERIZED PUTATIVE METHYLTRANSFERASE"/>
    <property type="match status" value="1"/>
</dbReference>
<dbReference type="InterPro" id="IPR050600">
    <property type="entry name" value="SETD3_SETD6_MTase"/>
</dbReference>
<dbReference type="CDD" id="cd10527">
    <property type="entry name" value="SET_LSMT"/>
    <property type="match status" value="1"/>
</dbReference>
<dbReference type="GeneID" id="9688953"/>
<name>C1N6D5_MICPC</name>
<dbReference type="Gene3D" id="3.90.1410.10">
    <property type="entry name" value="set domain protein methyltransferase, domain 1"/>
    <property type="match status" value="1"/>
</dbReference>
<proteinExistence type="predicted"/>
<dbReference type="GO" id="GO:0016279">
    <property type="term" value="F:protein-lysine N-methyltransferase activity"/>
    <property type="evidence" value="ECO:0007669"/>
    <property type="project" value="TreeGrafter"/>
</dbReference>
<feature type="compositionally biased region" description="Acidic residues" evidence="1">
    <location>
        <begin position="310"/>
        <end position="319"/>
    </location>
</feature>
<dbReference type="Proteomes" id="UP000001876">
    <property type="component" value="Unassembled WGS sequence"/>
</dbReference>